<evidence type="ECO:0000313" key="1">
    <source>
        <dbReference type="EMBL" id="KAJ9083760.1"/>
    </source>
</evidence>
<dbReference type="Proteomes" id="UP001165960">
    <property type="component" value="Unassembled WGS sequence"/>
</dbReference>
<proteinExistence type="predicted"/>
<name>A0ACC2UAM5_9FUNG</name>
<sequence>MQTLSGYKFKYKFVKGELNILPNLLSCNPAMYPVRGNKDPQVTVIPESLILLDSGSPLPQTPATAPVVSPQLLVIAPGPSSEAALPLALPGTLLHNVLVAQYSSPDSQAICAMLSPDSVSNGPYTLKDRIIYQNKKLWVPKELRVCVMTEHHNPPLFGHPVTKKLLELIRRTYSWVGITKAVGPWIKKCVTCACSKPD</sequence>
<accession>A0ACC2UAM5</accession>
<protein>
    <submittedName>
        <fullName evidence="1">Uncharacterized protein</fullName>
    </submittedName>
</protein>
<gene>
    <name evidence="1" type="ORF">DSO57_1031443</name>
</gene>
<organism evidence="1 2">
    <name type="scientific">Entomophthora muscae</name>
    <dbReference type="NCBI Taxonomy" id="34485"/>
    <lineage>
        <taxon>Eukaryota</taxon>
        <taxon>Fungi</taxon>
        <taxon>Fungi incertae sedis</taxon>
        <taxon>Zoopagomycota</taxon>
        <taxon>Entomophthoromycotina</taxon>
        <taxon>Entomophthoromycetes</taxon>
        <taxon>Entomophthorales</taxon>
        <taxon>Entomophthoraceae</taxon>
        <taxon>Entomophthora</taxon>
    </lineage>
</organism>
<keyword evidence="2" id="KW-1185">Reference proteome</keyword>
<comment type="caution">
    <text evidence="1">The sequence shown here is derived from an EMBL/GenBank/DDBJ whole genome shotgun (WGS) entry which is preliminary data.</text>
</comment>
<reference evidence="1" key="1">
    <citation type="submission" date="2022-04" db="EMBL/GenBank/DDBJ databases">
        <title>Genome of the entomopathogenic fungus Entomophthora muscae.</title>
        <authorList>
            <person name="Elya C."/>
            <person name="Lovett B.R."/>
            <person name="Lee E."/>
            <person name="Macias A.M."/>
            <person name="Hajek A.E."/>
            <person name="De Bivort B.L."/>
            <person name="Kasson M.T."/>
            <person name="De Fine Licht H.H."/>
            <person name="Stajich J.E."/>
        </authorList>
    </citation>
    <scope>NUCLEOTIDE SEQUENCE</scope>
    <source>
        <strain evidence="1">Berkeley</strain>
    </source>
</reference>
<evidence type="ECO:0000313" key="2">
    <source>
        <dbReference type="Proteomes" id="UP001165960"/>
    </source>
</evidence>
<dbReference type="EMBL" id="QTSX02000936">
    <property type="protein sequence ID" value="KAJ9083760.1"/>
    <property type="molecule type" value="Genomic_DNA"/>
</dbReference>